<dbReference type="Pfam" id="PF13466">
    <property type="entry name" value="STAS_2"/>
    <property type="match status" value="1"/>
</dbReference>
<dbReference type="InterPro" id="IPR002645">
    <property type="entry name" value="STAS_dom"/>
</dbReference>
<accession>A0A2A7N852</accession>
<reference evidence="4 5" key="1">
    <citation type="submission" date="2017-10" db="EMBL/GenBank/DDBJ databases">
        <title>The new phylogeny of genus Mycobacterium.</title>
        <authorList>
            <person name="Tortoli E."/>
            <person name="Trovato A."/>
            <person name="Cirillo D.M."/>
        </authorList>
    </citation>
    <scope>NUCLEOTIDE SEQUENCE [LARGE SCALE GENOMIC DNA]</scope>
    <source>
        <strain evidence="4 5">CCUG37673</strain>
    </source>
</reference>
<evidence type="ECO:0000256" key="1">
    <source>
        <dbReference type="SAM" id="MobiDB-lite"/>
    </source>
</evidence>
<evidence type="ECO:0000259" key="2">
    <source>
        <dbReference type="PROSITE" id="PS50801"/>
    </source>
</evidence>
<comment type="caution">
    <text evidence="4">The sequence shown here is derived from an EMBL/GenBank/DDBJ whole genome shotgun (WGS) entry which is preliminary data.</text>
</comment>
<dbReference type="Proteomes" id="UP000465302">
    <property type="component" value="Unassembled WGS sequence"/>
</dbReference>
<gene>
    <name evidence="4" type="ORF">CQY20_08650</name>
    <name evidence="3" type="ORF">MAGR_28950</name>
</gene>
<name>A0A2A7N852_MYCAG</name>
<dbReference type="Gene3D" id="3.30.750.24">
    <property type="entry name" value="STAS domain"/>
    <property type="match status" value="1"/>
</dbReference>
<keyword evidence="5" id="KW-1185">Reference proteome</keyword>
<dbReference type="SUPFAM" id="SSF52091">
    <property type="entry name" value="SpoIIaa-like"/>
    <property type="match status" value="1"/>
</dbReference>
<dbReference type="EMBL" id="BLKS01000001">
    <property type="protein sequence ID" value="GFG51454.1"/>
    <property type="molecule type" value="Genomic_DNA"/>
</dbReference>
<reference evidence="3 6" key="2">
    <citation type="journal article" date="2019" name="Emerg. Microbes Infect.">
        <title>Comprehensive subspecies identification of 175 nontuberculous mycobacteria species based on 7547 genomic profiles.</title>
        <authorList>
            <person name="Matsumoto Y."/>
            <person name="Kinjo T."/>
            <person name="Motooka D."/>
            <person name="Nabeya D."/>
            <person name="Jung N."/>
            <person name="Uechi K."/>
            <person name="Horii T."/>
            <person name="Iida T."/>
            <person name="Fujita J."/>
            <person name="Nakamura S."/>
        </authorList>
    </citation>
    <scope>NUCLEOTIDE SEQUENCE [LARGE SCALE GENOMIC DNA]</scope>
    <source>
        <strain evidence="3 6">JCM 6377</strain>
    </source>
</reference>
<evidence type="ECO:0000313" key="6">
    <source>
        <dbReference type="Proteomes" id="UP000465302"/>
    </source>
</evidence>
<evidence type="ECO:0000313" key="5">
    <source>
        <dbReference type="Proteomes" id="UP000220914"/>
    </source>
</evidence>
<dbReference type="InterPro" id="IPR058548">
    <property type="entry name" value="MlaB-like_STAS"/>
</dbReference>
<dbReference type="EMBL" id="PDCP01000012">
    <property type="protein sequence ID" value="PEG39953.1"/>
    <property type="molecule type" value="Genomic_DNA"/>
</dbReference>
<dbReference type="InterPro" id="IPR036513">
    <property type="entry name" value="STAS_dom_sf"/>
</dbReference>
<evidence type="ECO:0000313" key="3">
    <source>
        <dbReference type="EMBL" id="GFG51454.1"/>
    </source>
</evidence>
<evidence type="ECO:0000313" key="4">
    <source>
        <dbReference type="EMBL" id="PEG39953.1"/>
    </source>
</evidence>
<dbReference type="PROSITE" id="PS50801">
    <property type="entry name" value="STAS"/>
    <property type="match status" value="1"/>
</dbReference>
<feature type="region of interest" description="Disordered" evidence="1">
    <location>
        <begin position="103"/>
        <end position="133"/>
    </location>
</feature>
<dbReference type="CDD" id="cd07043">
    <property type="entry name" value="STAS_anti-anti-sigma_factors"/>
    <property type="match status" value="1"/>
</dbReference>
<dbReference type="Proteomes" id="UP000220914">
    <property type="component" value="Unassembled WGS sequence"/>
</dbReference>
<dbReference type="AlphaFoldDB" id="A0A2A7N852"/>
<sequence length="133" mass="13975">MNLSLTVESTSPSASVHITGDLDYVTTAELVDTVTRLLAEQPTLQRVHIVCSGLTFCDSAGLSGLLQIHRKASAAHVSLHLDDRPATLERLLRVTGTFEHLTASDEDGTASSDAGAQRLSDGDDAACPAESSD</sequence>
<proteinExistence type="predicted"/>
<protein>
    <submittedName>
        <fullName evidence="4">Anti-anti-sigma factor</fullName>
    </submittedName>
    <submittedName>
        <fullName evidence="3">Anti-sigma factor antagonist</fullName>
    </submittedName>
</protein>
<reference evidence="3" key="3">
    <citation type="submission" date="2020-02" db="EMBL/GenBank/DDBJ databases">
        <authorList>
            <person name="Matsumoto Y."/>
            <person name="Motooka D."/>
            <person name="Nakamura S."/>
        </authorList>
    </citation>
    <scope>NUCLEOTIDE SEQUENCE</scope>
    <source>
        <strain evidence="3">JCM 6377</strain>
    </source>
</reference>
<dbReference type="OrthoDB" id="4249752at2"/>
<feature type="domain" description="STAS" evidence="2">
    <location>
        <begin position="3"/>
        <end position="101"/>
    </location>
</feature>
<dbReference type="RefSeq" id="WP_097939671.1">
    <property type="nucleotide sequence ID" value="NZ_BLKS01000001.1"/>
</dbReference>
<organism evidence="4 5">
    <name type="scientific">Mycolicibacterium agri</name>
    <name type="common">Mycobacterium agri</name>
    <dbReference type="NCBI Taxonomy" id="36811"/>
    <lineage>
        <taxon>Bacteria</taxon>
        <taxon>Bacillati</taxon>
        <taxon>Actinomycetota</taxon>
        <taxon>Actinomycetes</taxon>
        <taxon>Mycobacteriales</taxon>
        <taxon>Mycobacteriaceae</taxon>
        <taxon>Mycolicibacterium</taxon>
    </lineage>
</organism>